<feature type="compositionally biased region" description="Low complexity" evidence="1">
    <location>
        <begin position="608"/>
        <end position="624"/>
    </location>
</feature>
<feature type="region of interest" description="Disordered" evidence="1">
    <location>
        <begin position="343"/>
        <end position="370"/>
    </location>
</feature>
<dbReference type="Pfam" id="PF15741">
    <property type="entry name" value="LRIF1"/>
    <property type="match status" value="1"/>
</dbReference>
<dbReference type="GO" id="GO:0042974">
    <property type="term" value="F:nuclear retinoic acid receptor binding"/>
    <property type="evidence" value="ECO:0007669"/>
    <property type="project" value="InterPro"/>
</dbReference>
<gene>
    <name evidence="2" type="primary">Lrif1</name>
    <name evidence="2" type="ORF">MIOMAC_R01347</name>
</gene>
<dbReference type="PANTHER" id="PTHR16131:SF2">
    <property type="entry name" value="LIGAND-DEPENDENT NUCLEAR RECEPTOR-INTERACTING FACTOR 1"/>
    <property type="match status" value="1"/>
</dbReference>
<sequence>SSIAGCMYRVLQTTGPDGKNLLKLLPISKPSGSFVPLVQAPAMPNSPAGNVPAPVHLTFQTQLGSSAAPSSVKIFQSPNPGKIILTRTLDKQEGVRAGSEQEGSVPSAHVQGTDRGHVQDVAVSSSSPQSNPAYMLVKTKPLPVTVKSPVLPSGHHLQIPADAEVKSVPASLLPPAIQQRILAAAAGGTDGSRTPTVIYVSPVKTVRTPQVLPRRLQALCPQSSPEGAKALLLTAAPEGAGSPAPDPPAGRPRRQSPMKWVVQEAAPLPTSCLIPVKSSNNVASKILKTLSDTRNVEVSSANILPPCPGGSQARLAPLKDNALVMCNGKVYLLTKRGSDVLSAQAERQTPSSSEASLRKDTPQRMDSSAVSKITSKVVNLVLSKRKGVLLAQRDPNPRADPQHSPPDDSKGTPVAPVTPSAEQQDPGAIQRRPCPVPSTGHGPAPALGTQWQRGRDKSHPLPRAAGAVSPQGEQERAPSGDWPKIQWEHMDSLGTVKTQPPEQPHWKQYSELRKRFGLSKEERVYLRRIPVIGESWEEPGGRGCSRDSLESKRDSCSMSSLDVEIRSCLQECVQEEKVVVDPEQDLTRKRKIKSSPLSDNSKRKRNSARSSPSPSSEPTNVPPRRVSPPPASPEPSIPTGSSGASRGRDSEPGTPPACSDSSDSEIPELVTPGWDASLLEGSFRDDAFPVAPPDLDETIRDEKILRLKQLLREREAALEEMRRE</sequence>
<feature type="non-terminal residue" evidence="2">
    <location>
        <position position="1"/>
    </location>
</feature>
<feature type="compositionally biased region" description="Basic and acidic residues" evidence="1">
    <location>
        <begin position="544"/>
        <end position="555"/>
    </location>
</feature>
<protein>
    <submittedName>
        <fullName evidence="2">LRIF1 factor</fullName>
    </submittedName>
</protein>
<dbReference type="InterPro" id="IPR026191">
    <property type="entry name" value="LRIF1"/>
</dbReference>
<proteinExistence type="predicted"/>
<dbReference type="GO" id="GO:0006355">
    <property type="term" value="P:regulation of DNA-templated transcription"/>
    <property type="evidence" value="ECO:0007669"/>
    <property type="project" value="InterPro"/>
</dbReference>
<dbReference type="AlphaFoldDB" id="A0A7K5KIL6"/>
<dbReference type="PANTHER" id="PTHR16131">
    <property type="entry name" value="LIGAND-DEPENDENT NUCLEAR RECEPTOR-INTERACTING FACTOR 1"/>
    <property type="match status" value="1"/>
</dbReference>
<keyword evidence="3" id="KW-1185">Reference proteome</keyword>
<reference evidence="2 3" key="1">
    <citation type="submission" date="2019-09" db="EMBL/GenBank/DDBJ databases">
        <title>Bird 10,000 Genomes (B10K) Project - Family phase.</title>
        <authorList>
            <person name="Zhang G."/>
        </authorList>
    </citation>
    <scope>NUCLEOTIDE SEQUENCE [LARGE SCALE GENOMIC DNA]</scope>
    <source>
        <strain evidence="2">B10K-DU-003-16</strain>
        <tissue evidence="2">Mixed tissue sample</tissue>
    </source>
</reference>
<name>A0A7K5KIL6_9TYRA</name>
<evidence type="ECO:0000313" key="2">
    <source>
        <dbReference type="EMBL" id="NWT06066.1"/>
    </source>
</evidence>
<feature type="region of interest" description="Disordered" evidence="1">
    <location>
        <begin position="536"/>
        <end position="557"/>
    </location>
</feature>
<accession>A0A7K5KIL6</accession>
<feature type="compositionally biased region" description="Pro residues" evidence="1">
    <location>
        <begin position="625"/>
        <end position="636"/>
    </location>
</feature>
<dbReference type="Proteomes" id="UP000525714">
    <property type="component" value="Unassembled WGS sequence"/>
</dbReference>
<feature type="compositionally biased region" description="Polar residues" evidence="1">
    <location>
        <begin position="345"/>
        <end position="355"/>
    </location>
</feature>
<feature type="non-terminal residue" evidence="2">
    <location>
        <position position="724"/>
    </location>
</feature>
<dbReference type="EMBL" id="VYZC01000984">
    <property type="protein sequence ID" value="NWT06066.1"/>
    <property type="molecule type" value="Genomic_DNA"/>
</dbReference>
<feature type="region of interest" description="Disordered" evidence="1">
    <location>
        <begin position="574"/>
        <end position="673"/>
    </location>
</feature>
<evidence type="ECO:0000313" key="3">
    <source>
        <dbReference type="Proteomes" id="UP000525714"/>
    </source>
</evidence>
<evidence type="ECO:0000256" key="1">
    <source>
        <dbReference type="SAM" id="MobiDB-lite"/>
    </source>
</evidence>
<feature type="compositionally biased region" description="Basic and acidic residues" evidence="1">
    <location>
        <begin position="395"/>
        <end position="410"/>
    </location>
</feature>
<feature type="region of interest" description="Disordered" evidence="1">
    <location>
        <begin position="237"/>
        <end position="256"/>
    </location>
</feature>
<comment type="caution">
    <text evidence="2">The sequence shown here is derived from an EMBL/GenBank/DDBJ whole genome shotgun (WGS) entry which is preliminary data.</text>
</comment>
<organism evidence="2 3">
    <name type="scientific">Mionectes macconnelli</name>
    <name type="common">McConnell's flycatcher</name>
    <dbReference type="NCBI Taxonomy" id="254557"/>
    <lineage>
        <taxon>Eukaryota</taxon>
        <taxon>Metazoa</taxon>
        <taxon>Chordata</taxon>
        <taxon>Craniata</taxon>
        <taxon>Vertebrata</taxon>
        <taxon>Euteleostomi</taxon>
        <taxon>Archelosauria</taxon>
        <taxon>Archosauria</taxon>
        <taxon>Dinosauria</taxon>
        <taxon>Saurischia</taxon>
        <taxon>Theropoda</taxon>
        <taxon>Coelurosauria</taxon>
        <taxon>Aves</taxon>
        <taxon>Neognathae</taxon>
        <taxon>Neoaves</taxon>
        <taxon>Telluraves</taxon>
        <taxon>Australaves</taxon>
        <taxon>Passeriformes</taxon>
        <taxon>Tyrannidae</taxon>
        <taxon>Mionectes</taxon>
    </lineage>
</organism>
<feature type="region of interest" description="Disordered" evidence="1">
    <location>
        <begin position="388"/>
        <end position="484"/>
    </location>
</feature>